<name>R9W090_9CAUD</name>
<proteinExistence type="predicted"/>
<keyword evidence="3" id="KW-1185">Reference proteome</keyword>
<dbReference type="RefSeq" id="YP_008130324.1">
    <property type="nucleotide sequence ID" value="NC_021563.1"/>
</dbReference>
<sequence length="74" mass="8394">MNNQQYEKECVARVCSQACGKSAPCNASDTILMSAYGRSEVAAIDESIKRLEHDISELQSRRREVINRYSLNKK</sequence>
<keyword evidence="1" id="KW-0175">Coiled coil</keyword>
<evidence type="ECO:0000256" key="1">
    <source>
        <dbReference type="SAM" id="Coils"/>
    </source>
</evidence>
<dbReference type="GeneID" id="15957257"/>
<organism evidence="2 3">
    <name type="scientific">Serratia phage Eta</name>
    <dbReference type="NCBI Taxonomy" id="1282995"/>
    <lineage>
        <taxon>Viruses</taxon>
        <taxon>Duplodnaviria</taxon>
        <taxon>Heunggongvirae</taxon>
        <taxon>Uroviricota</taxon>
        <taxon>Caudoviricetes</taxon>
        <taxon>Sarkviridae</taxon>
        <taxon>Seretavirus</taxon>
        <taxon>Seretavirus eta</taxon>
    </lineage>
</organism>
<dbReference type="OrthoDB" id="21945at10239"/>
<accession>R9W090</accession>
<gene>
    <name evidence="2" type="ORF">Eta_0031</name>
</gene>
<protein>
    <submittedName>
        <fullName evidence="2">Uncharacterized protein</fullName>
    </submittedName>
</protein>
<dbReference type="KEGG" id="vg:15957257"/>
<dbReference type="EMBL" id="KC460990">
    <property type="protein sequence ID" value="AGN89477.1"/>
    <property type="molecule type" value="Genomic_DNA"/>
</dbReference>
<reference evidence="2 3" key="1">
    <citation type="journal article" date="2014" name="Virol. J.">
        <title>The genome and proteome of Serratia bacteriophage ? which forms unstable lysogens.</title>
        <authorList>
            <person name="Denyes J.M."/>
            <person name="Krell P.J."/>
            <person name="Manderville R.A."/>
            <person name="Ackermann H.W."/>
            <person name="She Y.M."/>
            <person name="Kropinski A.M."/>
        </authorList>
    </citation>
    <scope>NUCLEOTIDE SEQUENCE [LARGE SCALE GENOMIC DNA]</scope>
</reference>
<dbReference type="Proteomes" id="UP000014420">
    <property type="component" value="Segment"/>
</dbReference>
<evidence type="ECO:0000313" key="3">
    <source>
        <dbReference type="Proteomes" id="UP000014420"/>
    </source>
</evidence>
<feature type="coiled-coil region" evidence="1">
    <location>
        <begin position="41"/>
        <end position="68"/>
    </location>
</feature>
<evidence type="ECO:0000313" key="2">
    <source>
        <dbReference type="EMBL" id="AGN89477.1"/>
    </source>
</evidence>